<feature type="transmembrane region" description="Helical" evidence="1">
    <location>
        <begin position="812"/>
        <end position="845"/>
    </location>
</feature>
<feature type="transmembrane region" description="Helical" evidence="1">
    <location>
        <begin position="601"/>
        <end position="621"/>
    </location>
</feature>
<keyword evidence="1" id="KW-0812">Transmembrane</keyword>
<dbReference type="Pfam" id="PF01757">
    <property type="entry name" value="Acyl_transf_3"/>
    <property type="match status" value="1"/>
</dbReference>
<feature type="transmembrane region" description="Helical" evidence="1">
    <location>
        <begin position="628"/>
        <end position="649"/>
    </location>
</feature>
<feature type="domain" description="Nose resistant-to-fluoxetine protein N-terminal" evidence="3">
    <location>
        <begin position="193"/>
        <end position="359"/>
    </location>
</feature>
<reference evidence="4" key="1">
    <citation type="submission" date="2021-11" db="EMBL/GenBank/DDBJ databases">
        <authorList>
            <person name="Schell T."/>
        </authorList>
    </citation>
    <scope>NUCLEOTIDE SEQUENCE</scope>
    <source>
        <strain evidence="4">M5</strain>
    </source>
</reference>
<dbReference type="PANTHER" id="PTHR11161">
    <property type="entry name" value="O-ACYLTRANSFERASE"/>
    <property type="match status" value="1"/>
</dbReference>
<dbReference type="PANTHER" id="PTHR11161:SF0">
    <property type="entry name" value="O-ACYLTRANSFERASE LIKE PROTEIN"/>
    <property type="match status" value="1"/>
</dbReference>
<feature type="transmembrane region" description="Helical" evidence="1">
    <location>
        <begin position="754"/>
        <end position="771"/>
    </location>
</feature>
<keyword evidence="2" id="KW-0732">Signal</keyword>
<dbReference type="GO" id="GO:0016747">
    <property type="term" value="F:acyltransferase activity, transferring groups other than amino-acyl groups"/>
    <property type="evidence" value="ECO:0007669"/>
    <property type="project" value="InterPro"/>
</dbReference>
<accession>A0A8J2RPR2</accession>
<feature type="transmembrane region" description="Helical" evidence="1">
    <location>
        <begin position="380"/>
        <end position="398"/>
    </location>
</feature>
<dbReference type="Proteomes" id="UP000789390">
    <property type="component" value="Unassembled WGS sequence"/>
</dbReference>
<feature type="chain" id="PRO_5035144352" description="Nose resistant-to-fluoxetine protein N-terminal domain-containing protein" evidence="2">
    <location>
        <begin position="25"/>
        <end position="1005"/>
    </location>
</feature>
<feature type="transmembrane region" description="Helical" evidence="1">
    <location>
        <begin position="708"/>
        <end position="727"/>
    </location>
</feature>
<feature type="transmembrane region" description="Helical" evidence="1">
    <location>
        <begin position="493"/>
        <end position="516"/>
    </location>
</feature>
<name>A0A8J2RPR2_9CRUS</name>
<evidence type="ECO:0000313" key="4">
    <source>
        <dbReference type="EMBL" id="CAH0100495.1"/>
    </source>
</evidence>
<organism evidence="4 5">
    <name type="scientific">Daphnia galeata</name>
    <dbReference type="NCBI Taxonomy" id="27404"/>
    <lineage>
        <taxon>Eukaryota</taxon>
        <taxon>Metazoa</taxon>
        <taxon>Ecdysozoa</taxon>
        <taxon>Arthropoda</taxon>
        <taxon>Crustacea</taxon>
        <taxon>Branchiopoda</taxon>
        <taxon>Diplostraca</taxon>
        <taxon>Cladocera</taxon>
        <taxon>Anomopoda</taxon>
        <taxon>Daphniidae</taxon>
        <taxon>Daphnia</taxon>
    </lineage>
</organism>
<feature type="transmembrane region" description="Helical" evidence="1">
    <location>
        <begin position="454"/>
        <end position="473"/>
    </location>
</feature>
<dbReference type="InterPro" id="IPR052728">
    <property type="entry name" value="O2_lipid_transport_reg"/>
</dbReference>
<evidence type="ECO:0000313" key="5">
    <source>
        <dbReference type="Proteomes" id="UP000789390"/>
    </source>
</evidence>
<dbReference type="AlphaFoldDB" id="A0A8J2RPR2"/>
<feature type="signal peptide" evidence="2">
    <location>
        <begin position="1"/>
        <end position="24"/>
    </location>
</feature>
<protein>
    <recommendedName>
        <fullName evidence="3">Nose resistant-to-fluoxetine protein N-terminal domain-containing protein</fullName>
    </recommendedName>
</protein>
<comment type="caution">
    <text evidence="4">The sequence shown here is derived from an EMBL/GenBank/DDBJ whole genome shotgun (WGS) entry which is preliminary data.</text>
</comment>
<keyword evidence="1" id="KW-0472">Membrane</keyword>
<feature type="transmembrane region" description="Helical" evidence="1">
    <location>
        <begin position="536"/>
        <end position="556"/>
    </location>
</feature>
<dbReference type="SMART" id="SM00703">
    <property type="entry name" value="NRF"/>
    <property type="match status" value="1"/>
</dbReference>
<dbReference type="InterPro" id="IPR006621">
    <property type="entry name" value="Nose-resist-to-fluoxetine_N"/>
</dbReference>
<evidence type="ECO:0000256" key="2">
    <source>
        <dbReference type="SAM" id="SignalP"/>
    </source>
</evidence>
<proteinExistence type="predicted"/>
<dbReference type="EMBL" id="CAKKLH010000037">
    <property type="protein sequence ID" value="CAH0100495.1"/>
    <property type="molecule type" value="Genomic_DNA"/>
</dbReference>
<feature type="transmembrane region" description="Helical" evidence="1">
    <location>
        <begin position="678"/>
        <end position="696"/>
    </location>
</feature>
<evidence type="ECO:0000256" key="1">
    <source>
        <dbReference type="SAM" id="Phobius"/>
    </source>
</evidence>
<gene>
    <name evidence="4" type="ORF">DGAL_LOCUS2748</name>
</gene>
<evidence type="ECO:0000259" key="3">
    <source>
        <dbReference type="SMART" id="SM00703"/>
    </source>
</evidence>
<dbReference type="InterPro" id="IPR002656">
    <property type="entry name" value="Acyl_transf_3_dom"/>
</dbReference>
<dbReference type="OrthoDB" id="207378at2759"/>
<dbReference type="Pfam" id="PF20146">
    <property type="entry name" value="NRF"/>
    <property type="match status" value="1"/>
</dbReference>
<keyword evidence="5" id="KW-1185">Reference proteome</keyword>
<keyword evidence="1" id="KW-1133">Transmembrane helix</keyword>
<sequence length="1005" mass="110169">MLSSNKICVILAVAMAIFIGATYATHGRGGYGGGGFGGGSGGGYGGFGGGGYGSFGGGRGGFGGGHGGFGGGRGGFGGGHGGFGGGRGGGYGGFGGGGYGSFGGGRGGFGGGHGGFGGGHGGYRGGQSQQLIHLRPVDSLGADHQEIWKTFGKTIVEKLEETGVQYDAMSAIQNIFLALKSSSFPTAVAKNISQQCLEDSRFYVRNLYANQSLWALQMFESSGQLPPGLFGAGNYHADGLFDECKAVRSPIFNGQYCSVYFKPEIVDQSKIIPAPPSSYKEQQEGRSNFITIFQILGILGQISGAGRVEPKLAGINSATYVLPSVSFCIPSSCNAQDLGQAVAELVGSYIIANYSIVTVTDEQYCFKDNAESPAFDGPDIAVIVVLSFIGLLVASATIHESWRMYCGTGYDAKTDGKALSALHCFSALSNGRKILSMKVTSSSSNDNFGCIHGIRFFSTVWVVVGHTWIIGAYKTMNPRAVKTDAYSWGMQSIANGTVSVDTFFLMSGLLVSFLLLRELDRNKGKINIGLFYLHRYLRLTPVYAIILGYIATLIVYSGTGPNWYSVTLVSKGCRIAWWRHFLYINNFFPTDPEVQCMGQTWYLDVDMQLFIVAPLFIYPLWRWRKFGLVGLIAVGLACQASVFAVYAIYDLPPTLFFTRLGDLADTTDYFEHYYVDPWTRAPVYLVGIWFGWYLHVTKESQTRLSKPLVALAWTLSTAAGLAIVYGMTPYVDESKVPEISSAVSMTYGTLHRTAWAFVIGWIIFACSRGYGGFVNRFLSWKGFLPLGRLTYCVYLIHYDYLTVFNSAIRKQYYYTMFGTVITCFGVLVFCFALAFAIYLATLWAIRPLCGTYGYMQPQQQMNYYTTAKAYYAPPVSYYTTAKPYYTTPAAYYTTPAAYYTTPAPYYTTAKPYYTTAAPYYTTTKPYYTTQAAYYTTAAPYYTTPKPYYSEAPIYTTSKPYVQPSYTTQPTYYQPSYTTGYTTPSYYPETYEGDDNVWMVQLRFQV</sequence>